<accession>A0A9W7SHT2</accession>
<dbReference type="GO" id="GO:0005694">
    <property type="term" value="C:chromosome"/>
    <property type="evidence" value="ECO:0007669"/>
    <property type="project" value="TreeGrafter"/>
</dbReference>
<dbReference type="Pfam" id="PF16124">
    <property type="entry name" value="RecQ_Zn_bind"/>
    <property type="match status" value="1"/>
</dbReference>
<organism evidence="12 13">
    <name type="scientific">Teratosphaeria destructans</name>
    <dbReference type="NCBI Taxonomy" id="418781"/>
    <lineage>
        <taxon>Eukaryota</taxon>
        <taxon>Fungi</taxon>
        <taxon>Dikarya</taxon>
        <taxon>Ascomycota</taxon>
        <taxon>Pezizomycotina</taxon>
        <taxon>Dothideomycetes</taxon>
        <taxon>Dothideomycetidae</taxon>
        <taxon>Mycosphaerellales</taxon>
        <taxon>Teratosphaeriaceae</taxon>
        <taxon>Teratosphaeria</taxon>
    </lineage>
</organism>
<feature type="chain" id="PRO_5040889691" description="DNA 3'-5' helicase" evidence="9">
    <location>
        <begin position="25"/>
        <end position="1135"/>
    </location>
</feature>
<dbReference type="Gene3D" id="1.25.40.10">
    <property type="entry name" value="Tetratricopeptide repeat domain"/>
    <property type="match status" value="2"/>
</dbReference>
<keyword evidence="5" id="KW-0067">ATP-binding</keyword>
<dbReference type="GO" id="GO:0016787">
    <property type="term" value="F:hydrolase activity"/>
    <property type="evidence" value="ECO:0007669"/>
    <property type="project" value="UniProtKB-KW"/>
</dbReference>
<evidence type="ECO:0000256" key="7">
    <source>
        <dbReference type="ARBA" id="ARBA00034808"/>
    </source>
</evidence>
<dbReference type="GO" id="GO:0043138">
    <property type="term" value="F:3'-5' DNA helicase activity"/>
    <property type="evidence" value="ECO:0007669"/>
    <property type="project" value="UniProtKB-EC"/>
</dbReference>
<protein>
    <recommendedName>
        <fullName evidence="7">DNA 3'-5' helicase</fullName>
        <ecNumber evidence="7">5.6.2.4</ecNumber>
    </recommendedName>
</protein>
<evidence type="ECO:0000256" key="8">
    <source>
        <dbReference type="PROSITE-ProRule" id="PRU00708"/>
    </source>
</evidence>
<dbReference type="InterPro" id="IPR014001">
    <property type="entry name" value="Helicase_ATP-bd"/>
</dbReference>
<feature type="signal peptide" evidence="9">
    <location>
        <begin position="1"/>
        <end position="24"/>
    </location>
</feature>
<keyword evidence="4 12" id="KW-0347">Helicase</keyword>
<dbReference type="NCBIfam" id="TIGR00614">
    <property type="entry name" value="recQ_fam"/>
    <property type="match status" value="1"/>
</dbReference>
<feature type="repeat" description="PPR" evidence="8">
    <location>
        <begin position="483"/>
        <end position="518"/>
    </location>
</feature>
<dbReference type="NCBIfam" id="TIGR00756">
    <property type="entry name" value="PPR"/>
    <property type="match status" value="1"/>
</dbReference>
<dbReference type="Proteomes" id="UP001138500">
    <property type="component" value="Unassembled WGS sequence"/>
</dbReference>
<dbReference type="PROSITE" id="PS51194">
    <property type="entry name" value="HELICASE_CTER"/>
    <property type="match status" value="1"/>
</dbReference>
<evidence type="ECO:0000259" key="10">
    <source>
        <dbReference type="PROSITE" id="PS51192"/>
    </source>
</evidence>
<comment type="caution">
    <text evidence="12">The sequence shown here is derived from an EMBL/GenBank/DDBJ whole genome shotgun (WGS) entry which is preliminary data.</text>
</comment>
<dbReference type="GO" id="GO:0000724">
    <property type="term" value="P:double-strand break repair via homologous recombination"/>
    <property type="evidence" value="ECO:0007669"/>
    <property type="project" value="TreeGrafter"/>
</dbReference>
<dbReference type="InterPro" id="IPR011545">
    <property type="entry name" value="DEAD/DEAH_box_helicase_dom"/>
</dbReference>
<dbReference type="PROSITE" id="PS51375">
    <property type="entry name" value="PPR"/>
    <property type="match status" value="2"/>
</dbReference>
<dbReference type="FunFam" id="3.40.50.300:FF:001834">
    <property type="entry name" value="ATP-dependent DNA helicase"/>
    <property type="match status" value="1"/>
</dbReference>
<reference evidence="12 13" key="1">
    <citation type="journal article" date="2018" name="IMA Fungus">
        <title>IMA Genome-F 10: Nine draft genome sequences of Claviceps purpurea s.lat., including C. arundinis, C. humidiphila, and C. cf. spartinae, pseudomolecules for the pitch canker pathogen Fusarium circinatum, draft genome of Davidsoniella eucalypti, Grosmannia galeiformis, Quambalaria eucalypti, and Teratosphaeria destructans.</title>
        <authorList>
            <person name="Wingfield B.D."/>
            <person name="Liu M."/>
            <person name="Nguyen H.D."/>
            <person name="Lane F.A."/>
            <person name="Morgan S.W."/>
            <person name="De Vos L."/>
            <person name="Wilken P.M."/>
            <person name="Duong T.A."/>
            <person name="Aylward J."/>
            <person name="Coetzee M.P."/>
            <person name="Dadej K."/>
            <person name="De Beer Z.W."/>
            <person name="Findlay W."/>
            <person name="Havenga M."/>
            <person name="Kolarik M."/>
            <person name="Menzies J.G."/>
            <person name="Naidoo K."/>
            <person name="Pochopski O."/>
            <person name="Shoukouhi P."/>
            <person name="Santana Q.C."/>
            <person name="Seifert K.A."/>
            <person name="Soal N."/>
            <person name="Steenkamp E.T."/>
            <person name="Tatham C.T."/>
            <person name="van der Nest M.A."/>
            <person name="Wingfield M.J."/>
        </authorList>
    </citation>
    <scope>NUCLEOTIDE SEQUENCE [LARGE SCALE GENOMIC DNA]</scope>
    <source>
        <strain evidence="12">CMW44962</strain>
    </source>
</reference>
<evidence type="ECO:0000313" key="13">
    <source>
        <dbReference type="Proteomes" id="UP001138500"/>
    </source>
</evidence>
<dbReference type="EMBL" id="RIBY02002589">
    <property type="protein sequence ID" value="KAH9808840.1"/>
    <property type="molecule type" value="Genomic_DNA"/>
</dbReference>
<dbReference type="OrthoDB" id="1908178at2759"/>
<dbReference type="InterPro" id="IPR002885">
    <property type="entry name" value="PPR_rpt"/>
</dbReference>
<keyword evidence="3" id="KW-0378">Hydrolase</keyword>
<reference evidence="12 13" key="2">
    <citation type="journal article" date="2021" name="Curr. Genet.">
        <title>Genetic response to nitrogen starvation in the aggressive Eucalyptus foliar pathogen Teratosphaeria destructans.</title>
        <authorList>
            <person name="Havenga M."/>
            <person name="Wingfield B.D."/>
            <person name="Wingfield M.J."/>
            <person name="Dreyer L.L."/>
            <person name="Roets F."/>
            <person name="Aylward J."/>
        </authorList>
    </citation>
    <scope>NUCLEOTIDE SEQUENCE [LARGE SCALE GENOMIC DNA]</scope>
    <source>
        <strain evidence="12">CMW44962</strain>
    </source>
</reference>
<dbReference type="GO" id="GO:0005524">
    <property type="term" value="F:ATP binding"/>
    <property type="evidence" value="ECO:0007669"/>
    <property type="project" value="UniProtKB-KW"/>
</dbReference>
<evidence type="ECO:0000256" key="5">
    <source>
        <dbReference type="ARBA" id="ARBA00022840"/>
    </source>
</evidence>
<keyword evidence="13" id="KW-1185">Reference proteome</keyword>
<evidence type="ECO:0000259" key="11">
    <source>
        <dbReference type="PROSITE" id="PS51194"/>
    </source>
</evidence>
<name>A0A9W7SHT2_9PEZI</name>
<dbReference type="SMART" id="SM00490">
    <property type="entry name" value="HELICc"/>
    <property type="match status" value="1"/>
</dbReference>
<feature type="domain" description="Helicase ATP-binding" evidence="10">
    <location>
        <begin position="687"/>
        <end position="861"/>
    </location>
</feature>
<evidence type="ECO:0000256" key="6">
    <source>
        <dbReference type="ARBA" id="ARBA00034617"/>
    </source>
</evidence>
<dbReference type="PANTHER" id="PTHR13710:SF152">
    <property type="entry name" value="ATP-DEPENDENT DNA HELICASE Q5"/>
    <property type="match status" value="1"/>
</dbReference>
<feature type="domain" description="Helicase C-terminal" evidence="11">
    <location>
        <begin position="911"/>
        <end position="1063"/>
    </location>
</feature>
<comment type="similarity">
    <text evidence="1">Belongs to the helicase family. RecQ subfamily.</text>
</comment>
<dbReference type="GO" id="GO:0005737">
    <property type="term" value="C:cytoplasm"/>
    <property type="evidence" value="ECO:0007669"/>
    <property type="project" value="TreeGrafter"/>
</dbReference>
<evidence type="ECO:0000256" key="2">
    <source>
        <dbReference type="ARBA" id="ARBA00022741"/>
    </source>
</evidence>
<dbReference type="PROSITE" id="PS51192">
    <property type="entry name" value="HELICASE_ATP_BIND_1"/>
    <property type="match status" value="1"/>
</dbReference>
<dbReference type="GO" id="GO:0003676">
    <property type="term" value="F:nucleic acid binding"/>
    <property type="evidence" value="ECO:0007669"/>
    <property type="project" value="InterPro"/>
</dbReference>
<dbReference type="PANTHER" id="PTHR13710">
    <property type="entry name" value="DNA HELICASE RECQ FAMILY MEMBER"/>
    <property type="match status" value="1"/>
</dbReference>
<keyword evidence="9" id="KW-0732">Signal</keyword>
<proteinExistence type="inferred from homology"/>
<dbReference type="Pfam" id="PF00271">
    <property type="entry name" value="Helicase_C"/>
    <property type="match status" value="1"/>
</dbReference>
<dbReference type="SMART" id="SM00487">
    <property type="entry name" value="DEXDc"/>
    <property type="match status" value="1"/>
</dbReference>
<dbReference type="AlphaFoldDB" id="A0A9W7SHT2"/>
<evidence type="ECO:0000256" key="3">
    <source>
        <dbReference type="ARBA" id="ARBA00022801"/>
    </source>
</evidence>
<dbReference type="InterPro" id="IPR027417">
    <property type="entry name" value="P-loop_NTPase"/>
</dbReference>
<feature type="repeat" description="PPR" evidence="8">
    <location>
        <begin position="319"/>
        <end position="353"/>
    </location>
</feature>
<dbReference type="Gene3D" id="3.40.50.300">
    <property type="entry name" value="P-loop containing nucleotide triphosphate hydrolases"/>
    <property type="match status" value="2"/>
</dbReference>
<dbReference type="Pfam" id="PF00270">
    <property type="entry name" value="DEAD"/>
    <property type="match status" value="1"/>
</dbReference>
<dbReference type="CDD" id="cd17920">
    <property type="entry name" value="DEXHc_RecQ"/>
    <property type="match status" value="1"/>
</dbReference>
<dbReference type="GO" id="GO:0005634">
    <property type="term" value="C:nucleus"/>
    <property type="evidence" value="ECO:0007669"/>
    <property type="project" value="TreeGrafter"/>
</dbReference>
<dbReference type="Pfam" id="PF01535">
    <property type="entry name" value="PPR"/>
    <property type="match status" value="1"/>
</dbReference>
<comment type="catalytic activity">
    <reaction evidence="6">
        <text>Couples ATP hydrolysis with the unwinding of duplex DNA by translocating in the 3'-5' direction.</text>
        <dbReference type="EC" id="5.6.2.4"/>
    </reaction>
</comment>
<evidence type="ECO:0000256" key="9">
    <source>
        <dbReference type="SAM" id="SignalP"/>
    </source>
</evidence>
<sequence>MSLPNSFLRLWAARLASKIALCGAMTYDLYQLSKARGKEGGKLRLGISDEKRRRLVKSAKTEEKRTVEDVFIESLVAAGSCRHHSTVRPLGLVASYPRVTRKRSWNGSHVRDQWRCMSTIPKRRQASAAAVLPELPKISKEEYKDLVNTYGNLPSDPGEPDPQQDCVPLAPRLVVPPEQEDRPPYAARKILPPEDKEHAHNIQVFERLLARDKGRISLAKLWDFYKRLRAPRLRYIEDNSIRRALQHFSWVEFKDKEGGLPRYMGLVEDCVSEGIPIQTAEWNTAISFAGQWTRRVTASEVKAAVEVWMRMEHNNAQADNVTFNILFNVAVKAGRFALADTIHHELTERGMPLNRYFRVNVIYHAGMRGDGDAIRQAFQDLVNAGEIVDTAVMNCVMLSLVRAGEPAAAEHVFAKMKKLHEQKLGLDSVRPWQEQKELSRLLFYAGRRLRRKRKLLESPFFASHYSSAEEREELQRITPIAPNARTYRILIQHHAYTSGDLERIRELMDEMEKKEFNIHGSVYVHIFRGFFVHGGYSYTAWSRARLEEMWAKFTAASERGTLHSRESNDEYAQEIEENDRAPYITRGAAYALVRAFYKCAGRKRMVEVWKEIQVKWKDADPADMDFVHDSVQNMIRQDSIYITSEGVPCIAVMPGSKRKLDQTVDIDFTLRKVFRKESFRPVQRDVVTASLEGRDVFLQAATSFGKSLCFQLPAIVDHGITVVISPLLALMNNQLAAMRDAGIKVATINSTTTKTVKDMIIDDLKSGHPKTRLLYVTPEYCALDYFRKCLRVVHEQRELARIAVDEAHCISEWGHDFRPSFKQLDFFKKEFPDVPMICCTATATQRVREDIVKTLSLDPLRLKQFTMTTHRPNLHFEVRFKTDEEDHYDNFLAWIRGIHQRRRENVKRKSELDARGERITNVSGIIYTLYRKDTEALAARLRSDDIGARAYHAGLSVEQKEDHLAGWVANKEGYDVIVATTAFGMGIDKENVRFVVHWQIPKSFEGFYQEAGRAGRDGKASACILYYSREDRDRAAGMMARETERVGQGRQREAQVNRAKSLQALIAYCEDTTMCRHKNIANYFNDTTSPKCDWACDWHKGPEKLAKRKEKQLASEEWCATQRAAGEYGGYDEYD</sequence>
<evidence type="ECO:0000256" key="1">
    <source>
        <dbReference type="ARBA" id="ARBA00005446"/>
    </source>
</evidence>
<dbReference type="InterPro" id="IPR001650">
    <property type="entry name" value="Helicase_C-like"/>
</dbReference>
<evidence type="ECO:0000313" key="12">
    <source>
        <dbReference type="EMBL" id="KAH9808840.1"/>
    </source>
</evidence>
<keyword evidence="2" id="KW-0547">Nucleotide-binding</keyword>
<evidence type="ECO:0000256" key="4">
    <source>
        <dbReference type="ARBA" id="ARBA00022806"/>
    </source>
</evidence>
<dbReference type="InterPro" id="IPR032284">
    <property type="entry name" value="RecQ_Zn-bd"/>
</dbReference>
<dbReference type="GO" id="GO:0009378">
    <property type="term" value="F:four-way junction helicase activity"/>
    <property type="evidence" value="ECO:0007669"/>
    <property type="project" value="TreeGrafter"/>
</dbReference>
<dbReference type="InterPro" id="IPR011990">
    <property type="entry name" value="TPR-like_helical_dom_sf"/>
</dbReference>
<gene>
    <name evidence="12" type="ORF">Tdes44962_MAKER06259</name>
</gene>
<dbReference type="SUPFAM" id="SSF52540">
    <property type="entry name" value="P-loop containing nucleoside triphosphate hydrolases"/>
    <property type="match status" value="1"/>
</dbReference>
<dbReference type="EC" id="5.6.2.4" evidence="7"/>
<dbReference type="InterPro" id="IPR004589">
    <property type="entry name" value="DNA_helicase_ATP-dep_RecQ"/>
</dbReference>